<sequence>MVIRKSELAGAGNFVNSFFCLFVLFCLFRFCFHILGPSYLLALVVVSFFFSFHFIYNSFHFANSGFCYPHSYRADRWNCFTLPILSKK</sequence>
<evidence type="ECO:0000256" key="1">
    <source>
        <dbReference type="SAM" id="Phobius"/>
    </source>
</evidence>
<dbReference type="Proteomes" id="UP000233469">
    <property type="component" value="Unassembled WGS sequence"/>
</dbReference>
<proteinExistence type="predicted"/>
<protein>
    <submittedName>
        <fullName evidence="2">Uncharacterized protein</fullName>
    </submittedName>
</protein>
<keyword evidence="1" id="KW-0812">Transmembrane</keyword>
<organism evidence="2 3">
    <name type="scientific">Rhizophagus irregularis</name>
    <dbReference type="NCBI Taxonomy" id="588596"/>
    <lineage>
        <taxon>Eukaryota</taxon>
        <taxon>Fungi</taxon>
        <taxon>Fungi incertae sedis</taxon>
        <taxon>Mucoromycota</taxon>
        <taxon>Glomeromycotina</taxon>
        <taxon>Glomeromycetes</taxon>
        <taxon>Glomerales</taxon>
        <taxon>Glomeraceae</taxon>
        <taxon>Rhizophagus</taxon>
    </lineage>
</organism>
<dbReference type="AlphaFoldDB" id="A0A2N1NLH4"/>
<dbReference type="EMBL" id="LLXL01000283">
    <property type="protein sequence ID" value="PKK74777.1"/>
    <property type="molecule type" value="Genomic_DNA"/>
</dbReference>
<evidence type="ECO:0000313" key="3">
    <source>
        <dbReference type="Proteomes" id="UP000233469"/>
    </source>
</evidence>
<comment type="caution">
    <text evidence="2">The sequence shown here is derived from an EMBL/GenBank/DDBJ whole genome shotgun (WGS) entry which is preliminary data.</text>
</comment>
<name>A0A2N1NLH4_9GLOM</name>
<keyword evidence="1" id="KW-0472">Membrane</keyword>
<keyword evidence="1" id="KW-1133">Transmembrane helix</keyword>
<reference evidence="2 3" key="2">
    <citation type="submission" date="2017-10" db="EMBL/GenBank/DDBJ databases">
        <title>Extensive intraspecific genome diversity in a model arbuscular mycorrhizal fungus.</title>
        <authorList>
            <person name="Chen E.C.H."/>
            <person name="Morin E."/>
            <person name="Baudet D."/>
            <person name="Noel J."/>
            <person name="Ndikumana S."/>
            <person name="Charron P."/>
            <person name="St-Onge C."/>
            <person name="Giorgi J."/>
            <person name="Grigoriev I.V."/>
            <person name="Roux C."/>
            <person name="Martin F.M."/>
            <person name="Corradi N."/>
        </authorList>
    </citation>
    <scope>NUCLEOTIDE SEQUENCE [LARGE SCALE GENOMIC DNA]</scope>
    <source>
        <strain evidence="2 3">C2</strain>
    </source>
</reference>
<gene>
    <name evidence="2" type="ORF">RhiirC2_275482</name>
</gene>
<evidence type="ECO:0000313" key="2">
    <source>
        <dbReference type="EMBL" id="PKK74777.1"/>
    </source>
</evidence>
<feature type="transmembrane region" description="Helical" evidence="1">
    <location>
        <begin position="39"/>
        <end position="56"/>
    </location>
</feature>
<reference evidence="2 3" key="1">
    <citation type="submission" date="2016-04" db="EMBL/GenBank/DDBJ databases">
        <title>Genome analyses suggest a sexual origin of heterokaryosis in a supposedly ancient asexual fungus.</title>
        <authorList>
            <person name="Ropars J."/>
            <person name="Sedzielewska K."/>
            <person name="Noel J."/>
            <person name="Charron P."/>
            <person name="Farinelli L."/>
            <person name="Marton T."/>
            <person name="Kruger M."/>
            <person name="Pelin A."/>
            <person name="Brachmann A."/>
            <person name="Corradi N."/>
        </authorList>
    </citation>
    <scope>NUCLEOTIDE SEQUENCE [LARGE SCALE GENOMIC DNA]</scope>
    <source>
        <strain evidence="2 3">C2</strain>
    </source>
</reference>
<accession>A0A2N1NLH4</accession>
<feature type="transmembrane region" description="Helical" evidence="1">
    <location>
        <begin position="14"/>
        <end position="32"/>
    </location>
</feature>